<feature type="compositionally biased region" description="Polar residues" evidence="1">
    <location>
        <begin position="263"/>
        <end position="295"/>
    </location>
</feature>
<dbReference type="EMBL" id="JABDHM010000027">
    <property type="protein sequence ID" value="KAF5222420.1"/>
    <property type="molecule type" value="Genomic_DNA"/>
</dbReference>
<feature type="compositionally biased region" description="Basic and acidic residues" evidence="1">
    <location>
        <begin position="211"/>
        <end position="223"/>
    </location>
</feature>
<protein>
    <recommendedName>
        <fullName evidence="5">Mucin TcMUCII</fullName>
    </recommendedName>
</protein>
<feature type="transmembrane region" description="Helical" evidence="2">
    <location>
        <begin position="20"/>
        <end position="39"/>
    </location>
</feature>
<evidence type="ECO:0000256" key="2">
    <source>
        <dbReference type="SAM" id="Phobius"/>
    </source>
</evidence>
<keyword evidence="2" id="KW-0812">Transmembrane</keyword>
<comment type="caution">
    <text evidence="3">The sequence shown here is derived from an EMBL/GenBank/DDBJ whole genome shotgun (WGS) entry which is preliminary data.</text>
</comment>
<keyword evidence="2" id="KW-1133">Transmembrane helix</keyword>
<feature type="compositionally biased region" description="Polar residues" evidence="1">
    <location>
        <begin position="236"/>
        <end position="248"/>
    </location>
</feature>
<organism evidence="3 4">
    <name type="scientific">Trypanosoma cruzi</name>
    <dbReference type="NCBI Taxonomy" id="5693"/>
    <lineage>
        <taxon>Eukaryota</taxon>
        <taxon>Discoba</taxon>
        <taxon>Euglenozoa</taxon>
        <taxon>Kinetoplastea</taxon>
        <taxon>Metakinetoplastina</taxon>
        <taxon>Trypanosomatida</taxon>
        <taxon>Trypanosomatidae</taxon>
        <taxon>Trypanosoma</taxon>
        <taxon>Schizotrypanum</taxon>
    </lineage>
</organism>
<evidence type="ECO:0000256" key="1">
    <source>
        <dbReference type="SAM" id="MobiDB-lite"/>
    </source>
</evidence>
<feature type="region of interest" description="Disordered" evidence="1">
    <location>
        <begin position="171"/>
        <end position="335"/>
    </location>
</feature>
<accession>A0A7J6Y807</accession>
<name>A0A7J6Y807_TRYCR</name>
<feature type="transmembrane region" description="Helical" evidence="2">
    <location>
        <begin position="51"/>
        <end position="79"/>
    </location>
</feature>
<dbReference type="Pfam" id="PF01456">
    <property type="entry name" value="Mucin"/>
    <property type="match status" value="1"/>
</dbReference>
<gene>
    <name evidence="3" type="ORF">ECC02_004455</name>
</gene>
<dbReference type="VEuPathDB" id="TriTrypDB:ECC02_004455"/>
<dbReference type="InterPro" id="IPR000458">
    <property type="entry name" value="Tryp_mucin"/>
</dbReference>
<sequence length="369" mass="37516">MQASSTLQKETRINGCFIPFLALDFACAAAAAVVAALPVDQQSTWCAVISPFSSLLCCFVLLWALHLFSCVCVCVWVPVAVDWSVCCAWCAAYGACLAAALSSFVCLPSVCVCRTSRLPCCSPCPSLCRSAPHHRTTTLTMMTCRLLCALLVLALCCCPSVCVTATGEAQDADSSSLSPAQPAEAGVPGSANSSKAPSSTGLEVTLPGPQKPDDKGQASDTRSDTAGSTGGVADTPGNSGPTSPASDTEQGKGGSGRSGSSGTAADTAQKNGYNDTTEPKSGNNPSIDQTNTNADDSAEKTTVTTTSTTTTTTTKAPTTTTTTTTEAPTTTTTRAPSLLREIDGSLSSSAWVCAPLLLAVSALAYTTLG</sequence>
<dbReference type="AlphaFoldDB" id="A0A7J6Y807"/>
<reference evidence="3 4" key="1">
    <citation type="journal article" date="2019" name="Genome Biol. Evol.">
        <title>Nanopore Sequencing Significantly Improves Genome Assembly of the Protozoan Parasite Trypanosoma cruzi.</title>
        <authorList>
            <person name="Diaz-Viraque F."/>
            <person name="Pita S."/>
            <person name="Greif G."/>
            <person name="de Souza R.C.M."/>
            <person name="Iraola G."/>
            <person name="Robello C."/>
        </authorList>
    </citation>
    <scope>NUCLEOTIDE SEQUENCE [LARGE SCALE GENOMIC DNA]</scope>
    <source>
        <strain evidence="3 4">Berenice</strain>
    </source>
</reference>
<evidence type="ECO:0000313" key="4">
    <source>
        <dbReference type="Proteomes" id="UP000583944"/>
    </source>
</evidence>
<evidence type="ECO:0000313" key="3">
    <source>
        <dbReference type="EMBL" id="KAF5222420.1"/>
    </source>
</evidence>
<feature type="transmembrane region" description="Helical" evidence="2">
    <location>
        <begin position="86"/>
        <end position="110"/>
    </location>
</feature>
<dbReference type="VEuPathDB" id="TriTrypDB:BCY84_05948"/>
<proteinExistence type="predicted"/>
<feature type="compositionally biased region" description="Low complexity" evidence="1">
    <location>
        <begin position="300"/>
        <end position="333"/>
    </location>
</feature>
<dbReference type="Proteomes" id="UP000583944">
    <property type="component" value="Unassembled WGS sequence"/>
</dbReference>
<keyword evidence="2" id="KW-0472">Membrane</keyword>
<feature type="compositionally biased region" description="Polar residues" evidence="1">
    <location>
        <begin position="190"/>
        <end position="202"/>
    </location>
</feature>
<evidence type="ECO:0008006" key="5">
    <source>
        <dbReference type="Google" id="ProtNLM"/>
    </source>
</evidence>